<proteinExistence type="predicted"/>
<evidence type="ECO:0000313" key="1">
    <source>
        <dbReference type="EMBL" id="CAL4062273.1"/>
    </source>
</evidence>
<dbReference type="EMBL" id="CAXKWB010000800">
    <property type="protein sequence ID" value="CAL4062273.1"/>
    <property type="molecule type" value="Genomic_DNA"/>
</dbReference>
<name>A0AAV2PP14_MEGNR</name>
<gene>
    <name evidence="1" type="ORF">MNOR_LOCUS2572</name>
</gene>
<protein>
    <submittedName>
        <fullName evidence="1">Uncharacterized protein</fullName>
    </submittedName>
</protein>
<keyword evidence="2" id="KW-1185">Reference proteome</keyword>
<dbReference type="AlphaFoldDB" id="A0AAV2PP14"/>
<comment type="caution">
    <text evidence="1">The sequence shown here is derived from an EMBL/GenBank/DDBJ whole genome shotgun (WGS) entry which is preliminary data.</text>
</comment>
<organism evidence="1 2">
    <name type="scientific">Meganyctiphanes norvegica</name>
    <name type="common">Northern krill</name>
    <name type="synonym">Thysanopoda norvegica</name>
    <dbReference type="NCBI Taxonomy" id="48144"/>
    <lineage>
        <taxon>Eukaryota</taxon>
        <taxon>Metazoa</taxon>
        <taxon>Ecdysozoa</taxon>
        <taxon>Arthropoda</taxon>
        <taxon>Crustacea</taxon>
        <taxon>Multicrustacea</taxon>
        <taxon>Malacostraca</taxon>
        <taxon>Eumalacostraca</taxon>
        <taxon>Eucarida</taxon>
        <taxon>Euphausiacea</taxon>
        <taxon>Euphausiidae</taxon>
        <taxon>Meganyctiphanes</taxon>
    </lineage>
</organism>
<dbReference type="Proteomes" id="UP001497623">
    <property type="component" value="Unassembled WGS sequence"/>
</dbReference>
<evidence type="ECO:0000313" key="2">
    <source>
        <dbReference type="Proteomes" id="UP001497623"/>
    </source>
</evidence>
<accession>A0AAV2PP14</accession>
<reference evidence="1 2" key="1">
    <citation type="submission" date="2024-05" db="EMBL/GenBank/DDBJ databases">
        <authorList>
            <person name="Wallberg A."/>
        </authorList>
    </citation>
    <scope>NUCLEOTIDE SEQUENCE [LARGE SCALE GENOMIC DNA]</scope>
</reference>
<sequence>MLRRNRGRGHTWLLLCIPHKRSGIREEAKGSKDYYTRIPQSVIIKVACCSIYYYGSWEEVFYIKFDLKGLQGLHKNTQHNSMAGKSNRAITLAIISLYTSVTKHSLPELYYEADIQNSLICQ</sequence>